<evidence type="ECO:0000256" key="6">
    <source>
        <dbReference type="ARBA" id="ARBA00022723"/>
    </source>
</evidence>
<keyword evidence="8" id="KW-0833">Ubl conjugation pathway</keyword>
<comment type="similarity">
    <text evidence="11">Belongs to the DMA1 family.</text>
</comment>
<keyword evidence="7 13" id="KW-0863">Zinc-finger</keyword>
<organism evidence="17 18">
    <name type="scientific">Clathrospora elynae</name>
    <dbReference type="NCBI Taxonomy" id="706981"/>
    <lineage>
        <taxon>Eukaryota</taxon>
        <taxon>Fungi</taxon>
        <taxon>Dikarya</taxon>
        <taxon>Ascomycota</taxon>
        <taxon>Pezizomycotina</taxon>
        <taxon>Dothideomycetes</taxon>
        <taxon>Pleosporomycetidae</taxon>
        <taxon>Pleosporales</taxon>
        <taxon>Diademaceae</taxon>
        <taxon>Clathrospora</taxon>
    </lineage>
</organism>
<accession>A0A6A5SYH0</accession>
<comment type="subcellular location">
    <subcellularLocation>
        <location evidence="2">Cytoplasm</location>
    </subcellularLocation>
</comment>
<feature type="region of interest" description="Disordered" evidence="14">
    <location>
        <begin position="389"/>
        <end position="458"/>
    </location>
</feature>
<dbReference type="GO" id="GO:0006511">
    <property type="term" value="P:ubiquitin-dependent protein catabolic process"/>
    <property type="evidence" value="ECO:0007669"/>
    <property type="project" value="TreeGrafter"/>
</dbReference>
<keyword evidence="9" id="KW-0862">Zinc</keyword>
<dbReference type="OrthoDB" id="687730at2759"/>
<evidence type="ECO:0000256" key="5">
    <source>
        <dbReference type="ARBA" id="ARBA00022679"/>
    </source>
</evidence>
<evidence type="ECO:0000313" key="17">
    <source>
        <dbReference type="EMBL" id="KAF1944732.1"/>
    </source>
</evidence>
<evidence type="ECO:0000256" key="7">
    <source>
        <dbReference type="ARBA" id="ARBA00022771"/>
    </source>
</evidence>
<dbReference type="InterPro" id="IPR008984">
    <property type="entry name" value="SMAD_FHA_dom_sf"/>
</dbReference>
<dbReference type="FunFam" id="2.60.200.20:FF:000030">
    <property type="entry name" value="FHA domain-containing protein"/>
    <property type="match status" value="1"/>
</dbReference>
<dbReference type="SUPFAM" id="SSF57850">
    <property type="entry name" value="RING/U-box"/>
    <property type="match status" value="1"/>
</dbReference>
<dbReference type="Proteomes" id="UP000800038">
    <property type="component" value="Unassembled WGS sequence"/>
</dbReference>
<evidence type="ECO:0000256" key="11">
    <source>
        <dbReference type="ARBA" id="ARBA00061209"/>
    </source>
</evidence>
<dbReference type="Pfam" id="PF17123">
    <property type="entry name" value="zf-RING_11"/>
    <property type="match status" value="1"/>
</dbReference>
<dbReference type="PROSITE" id="PS50089">
    <property type="entry name" value="ZF_RING_2"/>
    <property type="match status" value="1"/>
</dbReference>
<dbReference type="GO" id="GO:0000132">
    <property type="term" value="P:establishment of mitotic spindle orientation"/>
    <property type="evidence" value="ECO:0007669"/>
    <property type="project" value="UniProtKB-ARBA"/>
</dbReference>
<dbReference type="AlphaFoldDB" id="A0A6A5SYH0"/>
<dbReference type="SMART" id="SM00184">
    <property type="entry name" value="RING"/>
    <property type="match status" value="1"/>
</dbReference>
<dbReference type="Pfam" id="PF00498">
    <property type="entry name" value="FHA"/>
    <property type="match status" value="1"/>
</dbReference>
<evidence type="ECO:0000256" key="13">
    <source>
        <dbReference type="PROSITE-ProRule" id="PRU00175"/>
    </source>
</evidence>
<dbReference type="GO" id="GO:0031578">
    <property type="term" value="P:mitotic spindle orientation checkpoint signaling"/>
    <property type="evidence" value="ECO:0007669"/>
    <property type="project" value="UniProtKB-ARBA"/>
</dbReference>
<dbReference type="InterPro" id="IPR001841">
    <property type="entry name" value="Znf_RING"/>
</dbReference>
<sequence>MTRTRTETAQPPLTVRNNTGPTPTPTAGTASMEAAEHGAEGAGAVKHLPSIRFIPHQDPRAGRPSLIFPTINRTLPDESAVIRVGRYSERDNAPEVTTHAPSSAAVGFKSKVVSRKHCELWCKEGSWYIKDVKSSSGTFLNHIRLSQPNVESKPFRIKDGDIIQLGIDFRGGEEMIFRCVKIRVECNRGWQQGLNTFNKQTHQRLRNLAKNRKEVGSDAASTHTSECAICLMSIAPCQSLFVAPCSHVWHYKCIRPILNGATWPNFLCPNCRAVADLEEDVEDPGEFEDWEGEEEQANRDSTAKGSEEQGDRHVTPRASMAPVNGNDSDGGVDLTDLQHQITNINLSSDSLNGAANQPIPQTPDRHLIPSTSSVTQPVTINVSGENDFSGLSPLYPAKHDGLTPDRHHDGPMTPRNDAGPFVLDGSAGRAAGNRIRDASPGSDSGSSRAPSLPPVRFD</sequence>
<feature type="compositionally biased region" description="Acidic residues" evidence="14">
    <location>
        <begin position="280"/>
        <end position="295"/>
    </location>
</feature>
<dbReference type="GO" id="GO:0097271">
    <property type="term" value="P:protein localization to bud neck"/>
    <property type="evidence" value="ECO:0007669"/>
    <property type="project" value="UniProtKB-ARBA"/>
</dbReference>
<feature type="compositionally biased region" description="Basic and acidic residues" evidence="14">
    <location>
        <begin position="296"/>
        <end position="314"/>
    </location>
</feature>
<evidence type="ECO:0000259" key="15">
    <source>
        <dbReference type="PROSITE" id="PS50006"/>
    </source>
</evidence>
<evidence type="ECO:0000256" key="3">
    <source>
        <dbReference type="ARBA" id="ARBA00012483"/>
    </source>
</evidence>
<evidence type="ECO:0000313" key="18">
    <source>
        <dbReference type="Proteomes" id="UP000800038"/>
    </source>
</evidence>
<name>A0A6A5SYH0_9PLEO</name>
<feature type="compositionally biased region" description="Basic and acidic residues" evidence="14">
    <location>
        <begin position="397"/>
        <end position="410"/>
    </location>
</feature>
<dbReference type="PROSITE" id="PS50006">
    <property type="entry name" value="FHA_DOMAIN"/>
    <property type="match status" value="1"/>
</dbReference>
<evidence type="ECO:0000259" key="16">
    <source>
        <dbReference type="PROSITE" id="PS50089"/>
    </source>
</evidence>
<keyword evidence="4" id="KW-0963">Cytoplasm</keyword>
<dbReference type="Gene3D" id="3.30.40.10">
    <property type="entry name" value="Zinc/RING finger domain, C3HC4 (zinc finger)"/>
    <property type="match status" value="1"/>
</dbReference>
<dbReference type="GO" id="GO:0032153">
    <property type="term" value="C:cell division site"/>
    <property type="evidence" value="ECO:0007669"/>
    <property type="project" value="TreeGrafter"/>
</dbReference>
<feature type="compositionally biased region" description="Low complexity" evidence="14">
    <location>
        <begin position="19"/>
        <end position="30"/>
    </location>
</feature>
<feature type="domain" description="RING-type" evidence="16">
    <location>
        <begin position="227"/>
        <end position="272"/>
    </location>
</feature>
<feature type="region of interest" description="Disordered" evidence="14">
    <location>
        <begin position="1"/>
        <end position="39"/>
    </location>
</feature>
<keyword evidence="18" id="KW-1185">Reference proteome</keyword>
<dbReference type="Gene3D" id="2.60.200.20">
    <property type="match status" value="1"/>
</dbReference>
<dbReference type="FunFam" id="3.30.40.10:FF:000426">
    <property type="entry name" value="DMA1p Ubiquitin-protein ligase (E3)"/>
    <property type="match status" value="1"/>
</dbReference>
<evidence type="ECO:0000256" key="12">
    <source>
        <dbReference type="ARBA" id="ARBA00080465"/>
    </source>
</evidence>
<feature type="region of interest" description="Disordered" evidence="14">
    <location>
        <begin position="348"/>
        <end position="367"/>
    </location>
</feature>
<keyword evidence="5" id="KW-0808">Transferase</keyword>
<dbReference type="EMBL" id="ML976014">
    <property type="protein sequence ID" value="KAF1944732.1"/>
    <property type="molecule type" value="Genomic_DNA"/>
</dbReference>
<protein>
    <recommendedName>
        <fullName evidence="3">RING-type E3 ubiquitin transferase</fullName>
        <ecNumber evidence="3">2.3.2.27</ecNumber>
    </recommendedName>
    <alternativeName>
        <fullName evidence="12">Checkpoint forkhead associated with RING domains-containing protein 1</fullName>
    </alternativeName>
</protein>
<evidence type="ECO:0000256" key="4">
    <source>
        <dbReference type="ARBA" id="ARBA00022490"/>
    </source>
</evidence>
<evidence type="ECO:0000256" key="14">
    <source>
        <dbReference type="SAM" id="MobiDB-lite"/>
    </source>
</evidence>
<feature type="compositionally biased region" description="Polar residues" evidence="14">
    <location>
        <begin position="348"/>
        <end position="359"/>
    </location>
</feature>
<keyword evidence="6" id="KW-0479">Metal-binding</keyword>
<dbReference type="EC" id="2.3.2.27" evidence="3"/>
<reference evidence="17" key="1">
    <citation type="journal article" date="2020" name="Stud. Mycol.">
        <title>101 Dothideomycetes genomes: a test case for predicting lifestyles and emergence of pathogens.</title>
        <authorList>
            <person name="Haridas S."/>
            <person name="Albert R."/>
            <person name="Binder M."/>
            <person name="Bloem J."/>
            <person name="Labutti K."/>
            <person name="Salamov A."/>
            <person name="Andreopoulos B."/>
            <person name="Baker S."/>
            <person name="Barry K."/>
            <person name="Bills G."/>
            <person name="Bluhm B."/>
            <person name="Cannon C."/>
            <person name="Castanera R."/>
            <person name="Culley D."/>
            <person name="Daum C."/>
            <person name="Ezra D."/>
            <person name="Gonzalez J."/>
            <person name="Henrissat B."/>
            <person name="Kuo A."/>
            <person name="Liang C."/>
            <person name="Lipzen A."/>
            <person name="Lutzoni F."/>
            <person name="Magnuson J."/>
            <person name="Mondo S."/>
            <person name="Nolan M."/>
            <person name="Ohm R."/>
            <person name="Pangilinan J."/>
            <person name="Park H.-J."/>
            <person name="Ramirez L."/>
            <person name="Alfaro M."/>
            <person name="Sun H."/>
            <person name="Tritt A."/>
            <person name="Yoshinaga Y."/>
            <person name="Zwiers L.-H."/>
            <person name="Turgeon B."/>
            <person name="Goodwin S."/>
            <person name="Spatafora J."/>
            <person name="Crous P."/>
            <person name="Grigoriev I."/>
        </authorList>
    </citation>
    <scope>NUCLEOTIDE SEQUENCE</scope>
    <source>
        <strain evidence="17">CBS 161.51</strain>
    </source>
</reference>
<dbReference type="SUPFAM" id="SSF49879">
    <property type="entry name" value="SMAD/FHA domain"/>
    <property type="match status" value="1"/>
</dbReference>
<comment type="catalytic activity">
    <reaction evidence="1">
        <text>S-ubiquitinyl-[E2 ubiquitin-conjugating enzyme]-L-cysteine + [acceptor protein]-L-lysine = [E2 ubiquitin-conjugating enzyme]-L-cysteine + N(6)-ubiquitinyl-[acceptor protein]-L-lysine.</text>
        <dbReference type="EC" id="2.3.2.27"/>
    </reaction>
</comment>
<dbReference type="GO" id="GO:0000921">
    <property type="term" value="P:septin ring assembly"/>
    <property type="evidence" value="ECO:0007669"/>
    <property type="project" value="UniProtKB-ARBA"/>
</dbReference>
<dbReference type="GO" id="GO:0000151">
    <property type="term" value="C:ubiquitin ligase complex"/>
    <property type="evidence" value="ECO:0007669"/>
    <property type="project" value="TreeGrafter"/>
</dbReference>
<dbReference type="GO" id="GO:0005829">
    <property type="term" value="C:cytosol"/>
    <property type="evidence" value="ECO:0007669"/>
    <property type="project" value="TreeGrafter"/>
</dbReference>
<evidence type="ECO:0000256" key="2">
    <source>
        <dbReference type="ARBA" id="ARBA00004496"/>
    </source>
</evidence>
<evidence type="ECO:0000256" key="9">
    <source>
        <dbReference type="ARBA" id="ARBA00022833"/>
    </source>
</evidence>
<dbReference type="GO" id="GO:0061630">
    <property type="term" value="F:ubiquitin protein ligase activity"/>
    <property type="evidence" value="ECO:0007669"/>
    <property type="project" value="UniProtKB-EC"/>
</dbReference>
<feature type="region of interest" description="Disordered" evidence="14">
    <location>
        <begin position="280"/>
        <end position="330"/>
    </location>
</feature>
<feature type="domain" description="FHA" evidence="15">
    <location>
        <begin position="82"/>
        <end position="145"/>
    </location>
</feature>
<keyword evidence="10" id="KW-0131">Cell cycle</keyword>
<dbReference type="PANTHER" id="PTHR15067:SF7">
    <property type="entry name" value="E3 UBIQUITIN-PROTEIN LIGASE DMA1-RELATED"/>
    <property type="match status" value="1"/>
</dbReference>
<evidence type="ECO:0000256" key="8">
    <source>
        <dbReference type="ARBA" id="ARBA00022786"/>
    </source>
</evidence>
<proteinExistence type="inferred from homology"/>
<dbReference type="SMART" id="SM00240">
    <property type="entry name" value="FHA"/>
    <property type="match status" value="1"/>
</dbReference>
<gene>
    <name evidence="17" type="ORF">EJ02DRAFT_442310</name>
</gene>
<dbReference type="GO" id="GO:0051865">
    <property type="term" value="P:protein autoubiquitination"/>
    <property type="evidence" value="ECO:0007669"/>
    <property type="project" value="UniProtKB-ARBA"/>
</dbReference>
<dbReference type="GO" id="GO:0090337">
    <property type="term" value="P:regulation of formin-nucleated actin cable assembly"/>
    <property type="evidence" value="ECO:0007669"/>
    <property type="project" value="UniProtKB-ARBA"/>
</dbReference>
<feature type="compositionally biased region" description="Polar residues" evidence="14">
    <location>
        <begin position="7"/>
        <end position="18"/>
    </location>
</feature>
<dbReference type="InterPro" id="IPR013083">
    <property type="entry name" value="Znf_RING/FYVE/PHD"/>
</dbReference>
<dbReference type="GO" id="GO:0008270">
    <property type="term" value="F:zinc ion binding"/>
    <property type="evidence" value="ECO:0007669"/>
    <property type="project" value="UniProtKB-KW"/>
</dbReference>
<dbReference type="PANTHER" id="PTHR15067">
    <property type="entry name" value="E3 UBIQUITIN-PROTEIN LIGASE RNF8"/>
    <property type="match status" value="1"/>
</dbReference>
<dbReference type="InterPro" id="IPR000253">
    <property type="entry name" value="FHA_dom"/>
</dbReference>
<evidence type="ECO:0000256" key="10">
    <source>
        <dbReference type="ARBA" id="ARBA00023306"/>
    </source>
</evidence>
<evidence type="ECO:0000256" key="1">
    <source>
        <dbReference type="ARBA" id="ARBA00000900"/>
    </source>
</evidence>